<name>A0A081CV39_9HYPH</name>
<sequence>MIHRRIKTDMPNAAASIAETDPKENAVRRLLFVTLQSLVFLAVPMMAQAQQQLVSDPEIYEKDHFRQECKVAEFGEGFVTRLDINNDGLVDAVTNRGELTCDGEKARACNDDGCPYNFYVQVKEGGYLMIATATIYSYDFVQRFGNMVFEFKMHPRFCERTDTEPCVMTVRVRGTKFVTISAK</sequence>
<protein>
    <submittedName>
        <fullName evidence="1">Uncharacterized protein</fullName>
    </submittedName>
</protein>
<dbReference type="AlphaFoldDB" id="A0A081CV39"/>
<dbReference type="Proteomes" id="UP000028701">
    <property type="component" value="Unassembled WGS sequence"/>
</dbReference>
<proteinExistence type="predicted"/>
<comment type="caution">
    <text evidence="1">The sequence shown here is derived from an EMBL/GenBank/DDBJ whole genome shotgun (WGS) entry which is preliminary data.</text>
</comment>
<gene>
    <name evidence="1" type="ORF">RRU01S_12_01180</name>
</gene>
<reference evidence="1 2" key="1">
    <citation type="submission" date="2014-08" db="EMBL/GenBank/DDBJ databases">
        <title>Whole genome shotgun sequence of Rhizobium rubi NBRC 13261.</title>
        <authorList>
            <person name="Katano-Makiyama Y."/>
            <person name="Hosoyama A."/>
            <person name="Hashimoto M."/>
            <person name="Hosoyama Y."/>
            <person name="Noguchi M."/>
            <person name="Tsuchikane K."/>
            <person name="Uohara A."/>
            <person name="Ohji S."/>
            <person name="Ichikawa N."/>
            <person name="Kimura A."/>
            <person name="Yamazoe A."/>
            <person name="Fujita N."/>
        </authorList>
    </citation>
    <scope>NUCLEOTIDE SEQUENCE [LARGE SCALE GENOMIC DNA]</scope>
    <source>
        <strain evidence="1 2">NBRC 13261</strain>
    </source>
</reference>
<dbReference type="eggNOG" id="ENOG5032WM1">
    <property type="taxonomic scope" value="Bacteria"/>
</dbReference>
<organism evidence="1 2">
    <name type="scientific">Agrobacterium rubi TR3 = NBRC 13261</name>
    <dbReference type="NCBI Taxonomy" id="1368415"/>
    <lineage>
        <taxon>Bacteria</taxon>
        <taxon>Pseudomonadati</taxon>
        <taxon>Pseudomonadota</taxon>
        <taxon>Alphaproteobacteria</taxon>
        <taxon>Hyphomicrobiales</taxon>
        <taxon>Rhizobiaceae</taxon>
        <taxon>Rhizobium/Agrobacterium group</taxon>
        <taxon>Agrobacterium</taxon>
    </lineage>
</organism>
<dbReference type="EMBL" id="BBJU01000012">
    <property type="protein sequence ID" value="GAK70535.1"/>
    <property type="molecule type" value="Genomic_DNA"/>
</dbReference>
<evidence type="ECO:0000313" key="1">
    <source>
        <dbReference type="EMBL" id="GAK70535.1"/>
    </source>
</evidence>
<accession>A0A081CV39</accession>
<evidence type="ECO:0000313" key="2">
    <source>
        <dbReference type="Proteomes" id="UP000028701"/>
    </source>
</evidence>